<dbReference type="Pfam" id="PF24697">
    <property type="entry name" value="DUF7661"/>
    <property type="match status" value="1"/>
</dbReference>
<dbReference type="EMBL" id="BMXR01000004">
    <property type="protein sequence ID" value="GGX53473.1"/>
    <property type="molecule type" value="Genomic_DNA"/>
</dbReference>
<evidence type="ECO:0000313" key="3">
    <source>
        <dbReference type="Proteomes" id="UP000626148"/>
    </source>
</evidence>
<comment type="caution">
    <text evidence="2">The sequence shown here is derived from an EMBL/GenBank/DDBJ whole genome shotgun (WGS) entry which is preliminary data.</text>
</comment>
<dbReference type="RefSeq" id="WP_189608502.1">
    <property type="nucleotide sequence ID" value="NZ_BMXR01000004.1"/>
</dbReference>
<reference evidence="2" key="2">
    <citation type="submission" date="2020-09" db="EMBL/GenBank/DDBJ databases">
        <authorList>
            <person name="Sun Q."/>
            <person name="Kim S."/>
        </authorList>
    </citation>
    <scope>NUCLEOTIDE SEQUENCE</scope>
    <source>
        <strain evidence="2">KCTC 22169</strain>
    </source>
</reference>
<dbReference type="AlphaFoldDB" id="A0A918K8G2"/>
<sequence>MKFDIYGRKILEVVRSNGEWLALYPGSGGTKRKAEDIVIPEHLSEDELEEYIADVFHEWATPERSEVRRV</sequence>
<protein>
    <recommendedName>
        <fullName evidence="1">DUF7661 domain-containing protein</fullName>
    </recommendedName>
</protein>
<gene>
    <name evidence="2" type="ORF">GCM10007392_21230</name>
</gene>
<reference evidence="2" key="1">
    <citation type="journal article" date="2014" name="Int. J. Syst. Evol. Microbiol.">
        <title>Complete genome sequence of Corynebacterium casei LMG S-19264T (=DSM 44701T), isolated from a smear-ripened cheese.</title>
        <authorList>
            <consortium name="US DOE Joint Genome Institute (JGI-PGF)"/>
            <person name="Walter F."/>
            <person name="Albersmeier A."/>
            <person name="Kalinowski J."/>
            <person name="Ruckert C."/>
        </authorList>
    </citation>
    <scope>NUCLEOTIDE SEQUENCE</scope>
    <source>
        <strain evidence="2">KCTC 22169</strain>
    </source>
</reference>
<accession>A0A918K8G2</accession>
<evidence type="ECO:0000259" key="1">
    <source>
        <dbReference type="Pfam" id="PF24697"/>
    </source>
</evidence>
<dbReference type="InterPro" id="IPR056078">
    <property type="entry name" value="DUF7661"/>
</dbReference>
<proteinExistence type="predicted"/>
<organism evidence="2 3">
    <name type="scientific">Saccharospirillum salsuginis</name>
    <dbReference type="NCBI Taxonomy" id="418750"/>
    <lineage>
        <taxon>Bacteria</taxon>
        <taxon>Pseudomonadati</taxon>
        <taxon>Pseudomonadota</taxon>
        <taxon>Gammaproteobacteria</taxon>
        <taxon>Oceanospirillales</taxon>
        <taxon>Saccharospirillaceae</taxon>
        <taxon>Saccharospirillum</taxon>
    </lineage>
</organism>
<feature type="domain" description="DUF7661" evidence="1">
    <location>
        <begin position="1"/>
        <end position="70"/>
    </location>
</feature>
<name>A0A918K8G2_9GAMM</name>
<dbReference type="Proteomes" id="UP000626148">
    <property type="component" value="Unassembled WGS sequence"/>
</dbReference>
<evidence type="ECO:0000313" key="2">
    <source>
        <dbReference type="EMBL" id="GGX53473.1"/>
    </source>
</evidence>
<keyword evidence="3" id="KW-1185">Reference proteome</keyword>